<gene>
    <name evidence="2" type="ORF">SCF082_LOCUS45127</name>
</gene>
<evidence type="ECO:0000256" key="1">
    <source>
        <dbReference type="SAM" id="MobiDB-lite"/>
    </source>
</evidence>
<dbReference type="Proteomes" id="UP001642464">
    <property type="component" value="Unassembled WGS sequence"/>
</dbReference>
<reference evidence="2 3" key="1">
    <citation type="submission" date="2024-02" db="EMBL/GenBank/DDBJ databases">
        <authorList>
            <person name="Chen Y."/>
            <person name="Shah S."/>
            <person name="Dougan E. K."/>
            <person name="Thang M."/>
            <person name="Chan C."/>
        </authorList>
    </citation>
    <scope>NUCLEOTIDE SEQUENCE [LARGE SCALE GENOMIC DNA]</scope>
</reference>
<protein>
    <submittedName>
        <fullName evidence="2">Uncharacterized protein</fullName>
    </submittedName>
</protein>
<keyword evidence="3" id="KW-1185">Reference proteome</keyword>
<proteinExistence type="predicted"/>
<comment type="caution">
    <text evidence="2">The sequence shown here is derived from an EMBL/GenBank/DDBJ whole genome shotgun (WGS) entry which is preliminary data.</text>
</comment>
<name>A0ABP0R737_9DINO</name>
<feature type="region of interest" description="Disordered" evidence="1">
    <location>
        <begin position="202"/>
        <end position="224"/>
    </location>
</feature>
<dbReference type="EMBL" id="CAXAMM010040905">
    <property type="protein sequence ID" value="CAK9096088.1"/>
    <property type="molecule type" value="Genomic_DNA"/>
</dbReference>
<evidence type="ECO:0000313" key="2">
    <source>
        <dbReference type="EMBL" id="CAK9096088.1"/>
    </source>
</evidence>
<evidence type="ECO:0000313" key="3">
    <source>
        <dbReference type="Proteomes" id="UP001642464"/>
    </source>
</evidence>
<accession>A0ABP0R737</accession>
<organism evidence="2 3">
    <name type="scientific">Durusdinium trenchii</name>
    <dbReference type="NCBI Taxonomy" id="1381693"/>
    <lineage>
        <taxon>Eukaryota</taxon>
        <taxon>Sar</taxon>
        <taxon>Alveolata</taxon>
        <taxon>Dinophyceae</taxon>
        <taxon>Suessiales</taxon>
        <taxon>Symbiodiniaceae</taxon>
        <taxon>Durusdinium</taxon>
    </lineage>
</organism>
<sequence>MMFNITSLDWTEPTDHVELFAGDMSVTRGELQESRNAIAMDLRYSENHDILSDQGFSNMIFQILNLKPGSGHFTAPVCSTWVFMSRGSTGRRKDNPLGSEHYDSVNQANIMVGRVCVLLLLAAAKSIFWILEQPINSLMEHHPIFQALMKLVPIRRMPTHMSWFGGHKEMDHINDYANKALKGNKKAKEMVVHYVRPCCGKGQEQVPEASPAAGSQIPERGFEV</sequence>